<dbReference type="InterPro" id="IPR036249">
    <property type="entry name" value="Thioredoxin-like_sf"/>
</dbReference>
<evidence type="ECO:0000259" key="2">
    <source>
        <dbReference type="Pfam" id="PF00462"/>
    </source>
</evidence>
<dbReference type="PANTHER" id="PTHR45669">
    <property type="entry name" value="GLUTAREDOXIN DOMAIN-CONTAINING CYSTEINE-RICH PROTEIN CG12206-RELATED"/>
    <property type="match status" value="1"/>
</dbReference>
<dbReference type="SUPFAM" id="SSF52833">
    <property type="entry name" value="Thioredoxin-like"/>
    <property type="match status" value="1"/>
</dbReference>
<gene>
    <name evidence="3" type="ORF">CSSPJE1EN1_LOCUS9476</name>
</gene>
<protein>
    <recommendedName>
        <fullName evidence="2">Glutaredoxin domain-containing protein</fullName>
    </recommendedName>
</protein>
<feature type="compositionally biased region" description="Pro residues" evidence="1">
    <location>
        <begin position="109"/>
        <end position="122"/>
    </location>
</feature>
<feature type="domain" description="Glutaredoxin" evidence="2">
    <location>
        <begin position="285"/>
        <end position="361"/>
    </location>
</feature>
<keyword evidence="4" id="KW-1185">Reference proteome</keyword>
<dbReference type="Proteomes" id="UP001497444">
    <property type="component" value="Chromosome 16"/>
</dbReference>
<evidence type="ECO:0000256" key="1">
    <source>
        <dbReference type="SAM" id="MobiDB-lite"/>
    </source>
</evidence>
<proteinExistence type="predicted"/>
<sequence length="439" mass="47919">MGCSTSKSAATLLGSSSELQRVKKKLGKSHSFAPLRSSQLMSDHNMVPMHYDYHVVALTSSTYGIMKLESVKTPLKNEISSCSDNWEQEELETINTWELMAGLDDLTPRPSPLPGADPPPLQPSEAVAASHHDDSSLQKNLEVVIKPVLAHVQRKKGSKTQLSRSRSLSAIEDLKAAASTALELEMQMDSSSQTLFSKFSSAAATEEEEVLGYNNGTSILLFDPDILASFAASSADGRTETASESDEWCRDAMASTSASLADEDVTSHRLEAFERKCPPGGDERVVLYTTSLRGIRKTYEDCNSLRMIFQSYHVWIDERDVSMHANFLHELKMLLLSSSRAGGAAVGPVQVPRVFIMGHYIGGLEQVLPLHEEGLLGELLINLAPQPHPTACCDGCGGIRFVPCPDCSGSCKKISMQHNQITRCPECNENGLIRCPICF</sequence>
<name>A0ABP0WDZ1_9BRYO</name>
<dbReference type="Pfam" id="PF23733">
    <property type="entry name" value="GRXCR1-2_C"/>
    <property type="match status" value="1"/>
</dbReference>
<dbReference type="EMBL" id="OZ020111">
    <property type="protein sequence ID" value="CAK9263998.1"/>
    <property type="molecule type" value="Genomic_DNA"/>
</dbReference>
<dbReference type="Pfam" id="PF00462">
    <property type="entry name" value="Glutaredoxin"/>
    <property type="match status" value="1"/>
</dbReference>
<dbReference type="CDD" id="cd03031">
    <property type="entry name" value="GRX_GRX_like"/>
    <property type="match status" value="1"/>
</dbReference>
<accession>A0ABP0WDZ1</accession>
<dbReference type="Gene3D" id="3.40.30.10">
    <property type="entry name" value="Glutaredoxin"/>
    <property type="match status" value="1"/>
</dbReference>
<dbReference type="PANTHER" id="PTHR45669:SF22">
    <property type="entry name" value="GLUTAREDOXIN DOMAIN-CONTAINING CYSTEINE-RICH PROTEIN CG12206-RELATED"/>
    <property type="match status" value="1"/>
</dbReference>
<feature type="region of interest" description="Disordered" evidence="1">
    <location>
        <begin position="103"/>
        <end position="133"/>
    </location>
</feature>
<evidence type="ECO:0000313" key="4">
    <source>
        <dbReference type="Proteomes" id="UP001497444"/>
    </source>
</evidence>
<reference evidence="3" key="1">
    <citation type="submission" date="2024-02" db="EMBL/GenBank/DDBJ databases">
        <authorList>
            <consortium name="ELIXIR-Norway"/>
            <consortium name="Elixir Norway"/>
        </authorList>
    </citation>
    <scope>NUCLEOTIDE SEQUENCE</scope>
</reference>
<organism evidence="3 4">
    <name type="scientific">Sphagnum jensenii</name>
    <dbReference type="NCBI Taxonomy" id="128206"/>
    <lineage>
        <taxon>Eukaryota</taxon>
        <taxon>Viridiplantae</taxon>
        <taxon>Streptophyta</taxon>
        <taxon>Embryophyta</taxon>
        <taxon>Bryophyta</taxon>
        <taxon>Sphagnophytina</taxon>
        <taxon>Sphagnopsida</taxon>
        <taxon>Sphagnales</taxon>
        <taxon>Sphagnaceae</taxon>
        <taxon>Sphagnum</taxon>
    </lineage>
</organism>
<dbReference type="InterPro" id="IPR002109">
    <property type="entry name" value="Glutaredoxin"/>
</dbReference>
<dbReference type="PROSITE" id="PS51354">
    <property type="entry name" value="GLUTAREDOXIN_2"/>
    <property type="match status" value="1"/>
</dbReference>
<evidence type="ECO:0000313" key="3">
    <source>
        <dbReference type="EMBL" id="CAK9263998.1"/>
    </source>
</evidence>